<dbReference type="RefSeq" id="XP_022242081.1">
    <property type="nucleotide sequence ID" value="XM_022386373.1"/>
</dbReference>
<reference evidence="16" key="1">
    <citation type="submission" date="2025-08" db="UniProtKB">
        <authorList>
            <consortium name="RefSeq"/>
        </authorList>
    </citation>
    <scope>IDENTIFICATION</scope>
    <source>
        <tissue evidence="16">Muscle</tissue>
    </source>
</reference>
<evidence type="ECO:0000256" key="3">
    <source>
        <dbReference type="ARBA" id="ARBA00022475"/>
    </source>
</evidence>
<keyword evidence="11" id="KW-0407">Ion channel</keyword>
<organism evidence="15 16">
    <name type="scientific">Limulus polyphemus</name>
    <name type="common">Atlantic horseshoe crab</name>
    <dbReference type="NCBI Taxonomy" id="6850"/>
    <lineage>
        <taxon>Eukaryota</taxon>
        <taxon>Metazoa</taxon>
        <taxon>Ecdysozoa</taxon>
        <taxon>Arthropoda</taxon>
        <taxon>Chelicerata</taxon>
        <taxon>Merostomata</taxon>
        <taxon>Xiphosura</taxon>
        <taxon>Limulidae</taxon>
        <taxon>Limulus</taxon>
    </lineage>
</organism>
<keyword evidence="13" id="KW-0732">Signal</keyword>
<dbReference type="Proteomes" id="UP000694941">
    <property type="component" value="Unplaced"/>
</dbReference>
<evidence type="ECO:0000256" key="5">
    <source>
        <dbReference type="ARBA" id="ARBA00022989"/>
    </source>
</evidence>
<keyword evidence="8" id="KW-0675">Receptor</keyword>
<evidence type="ECO:0000313" key="16">
    <source>
        <dbReference type="RefSeq" id="XP_022242081.1"/>
    </source>
</evidence>
<keyword evidence="6" id="KW-0406">Ion transport</keyword>
<gene>
    <name evidence="16" type="primary">LOC111085854</name>
</gene>
<keyword evidence="5 12" id="KW-1133">Transmembrane helix</keyword>
<evidence type="ECO:0000256" key="9">
    <source>
        <dbReference type="ARBA" id="ARBA00023180"/>
    </source>
</evidence>
<sequence length="344" mass="38652">MLVTFHAQLLWCLLLTFDAEAVNEVNTCIFQSELFCRVLSTATVIVDLLDNGSKNILVKKLHLHLRKPTLIVTDCFSTVANISSTCNNTAILNTITDVLCRESNVTVLGVSNCWNLRNALVQILWNVEMWDNGPLSELDDVNACVFRNKSYIFSNVTKSQLRGKQFKVVTKQEVPYMLLEDGPNNATRAAGGCEYQLLEALAGYFSFTYTLTKPVDDEFGDVGAHGKWTGMIGYLQDEKADIALCGLSITKERETVVDFSTFYMNDPVKFITHTPGLRPRAFVIVRPFSKEVWLSVIGALLIASLSLQTMFFLSNRYHYEREQTTFNAIWYLGGTLTQQGSFGQ</sequence>
<proteinExistence type="predicted"/>
<evidence type="ECO:0000256" key="11">
    <source>
        <dbReference type="ARBA" id="ARBA00023303"/>
    </source>
</evidence>
<feature type="transmembrane region" description="Helical" evidence="12">
    <location>
        <begin position="292"/>
        <end position="313"/>
    </location>
</feature>
<keyword evidence="15" id="KW-1185">Reference proteome</keyword>
<dbReference type="PANTHER" id="PTHR42643:SF24">
    <property type="entry name" value="IONOTROPIC RECEPTOR 60A"/>
    <property type="match status" value="1"/>
</dbReference>
<evidence type="ECO:0000259" key="14">
    <source>
        <dbReference type="Pfam" id="PF10613"/>
    </source>
</evidence>
<dbReference type="Pfam" id="PF10613">
    <property type="entry name" value="Lig_chan-Glu_bd"/>
    <property type="match status" value="1"/>
</dbReference>
<evidence type="ECO:0000256" key="7">
    <source>
        <dbReference type="ARBA" id="ARBA00023136"/>
    </source>
</evidence>
<name>A0ABM1SEM6_LIMPO</name>
<comment type="subcellular location">
    <subcellularLocation>
        <location evidence="1">Cell membrane</location>
        <topology evidence="1">Multi-pass membrane protein</topology>
    </subcellularLocation>
</comment>
<dbReference type="Gene3D" id="3.40.190.10">
    <property type="entry name" value="Periplasmic binding protein-like II"/>
    <property type="match status" value="1"/>
</dbReference>
<keyword evidence="10" id="KW-1071">Ligand-gated ion channel</keyword>
<evidence type="ECO:0000256" key="1">
    <source>
        <dbReference type="ARBA" id="ARBA00004651"/>
    </source>
</evidence>
<keyword evidence="7 12" id="KW-0472">Membrane</keyword>
<feature type="chain" id="PRO_5047511943" evidence="13">
    <location>
        <begin position="22"/>
        <end position="344"/>
    </location>
</feature>
<keyword evidence="3" id="KW-1003">Cell membrane</keyword>
<protein>
    <submittedName>
        <fullName evidence="16">Glutamate receptor ionotropic, delta-2-like</fullName>
    </submittedName>
</protein>
<evidence type="ECO:0000256" key="8">
    <source>
        <dbReference type="ARBA" id="ARBA00023170"/>
    </source>
</evidence>
<accession>A0ABM1SEM6</accession>
<keyword evidence="9" id="KW-0325">Glycoprotein</keyword>
<feature type="signal peptide" evidence="13">
    <location>
        <begin position="1"/>
        <end position="21"/>
    </location>
</feature>
<evidence type="ECO:0000256" key="6">
    <source>
        <dbReference type="ARBA" id="ARBA00023065"/>
    </source>
</evidence>
<dbReference type="InterPro" id="IPR052192">
    <property type="entry name" value="Insect_Ionotropic_Sensory_Rcpt"/>
</dbReference>
<dbReference type="GeneID" id="111085854"/>
<evidence type="ECO:0000256" key="4">
    <source>
        <dbReference type="ARBA" id="ARBA00022692"/>
    </source>
</evidence>
<evidence type="ECO:0000313" key="15">
    <source>
        <dbReference type="Proteomes" id="UP000694941"/>
    </source>
</evidence>
<dbReference type="InterPro" id="IPR019594">
    <property type="entry name" value="Glu/Gly-bd"/>
</dbReference>
<evidence type="ECO:0000256" key="10">
    <source>
        <dbReference type="ARBA" id="ARBA00023286"/>
    </source>
</evidence>
<feature type="domain" description="Ionotropic glutamate receptor L-glutamate and glycine-binding" evidence="14">
    <location>
        <begin position="164"/>
        <end position="274"/>
    </location>
</feature>
<evidence type="ECO:0000256" key="2">
    <source>
        <dbReference type="ARBA" id="ARBA00022448"/>
    </source>
</evidence>
<dbReference type="Gene3D" id="1.10.287.70">
    <property type="match status" value="1"/>
</dbReference>
<keyword evidence="4 12" id="KW-0812">Transmembrane</keyword>
<dbReference type="PANTHER" id="PTHR42643">
    <property type="entry name" value="IONOTROPIC RECEPTOR 20A-RELATED"/>
    <property type="match status" value="1"/>
</dbReference>
<keyword evidence="2" id="KW-0813">Transport</keyword>
<dbReference type="SUPFAM" id="SSF53850">
    <property type="entry name" value="Periplasmic binding protein-like II"/>
    <property type="match status" value="1"/>
</dbReference>
<evidence type="ECO:0000256" key="12">
    <source>
        <dbReference type="SAM" id="Phobius"/>
    </source>
</evidence>
<evidence type="ECO:0000256" key="13">
    <source>
        <dbReference type="SAM" id="SignalP"/>
    </source>
</evidence>